<dbReference type="InterPro" id="IPR029058">
    <property type="entry name" value="AB_hydrolase_fold"/>
</dbReference>
<dbReference type="Gene3D" id="3.40.50.1820">
    <property type="entry name" value="alpha/beta hydrolase"/>
    <property type="match status" value="1"/>
</dbReference>
<sequence length="314" mass="36917">MKKIISSIADSYGLWDLNKTYSKINQFHYDEIEIAKLIGDYQKFYFKPDLPKIKFENNRIIFKSQVHNEECNRDAIFYTDLYSNETKENVSIIMIHGWRSEKLNRLEPVFLDEFKKKQYNTYRYILPYHMDRCDKLNYSGEYFYSANINRTLKSIKQSVNDIRALITYLKENNNKVVIIGLSLGGLVANLIAGCEKNIDLLISIFPANSLAFTSFKSEVGKYVKRDFLEKSFEFNKLSEIWTIINPSLNKPIIDLNKILLIQGDYDKYVLYEDTRKISENWGIKNELLKCGHSGIVINKKEIRNKVIDFINKEL</sequence>
<dbReference type="eggNOG" id="COG1073">
    <property type="taxonomic scope" value="Bacteria"/>
</dbReference>
<dbReference type="SMR" id="U5MRR6"/>
<dbReference type="Proteomes" id="UP000017118">
    <property type="component" value="Chromosome"/>
</dbReference>
<dbReference type="SUPFAM" id="SSF53474">
    <property type="entry name" value="alpha/beta-Hydrolases"/>
    <property type="match status" value="1"/>
</dbReference>
<keyword evidence="2" id="KW-1185">Reference proteome</keyword>
<accession>U5MRR6</accession>
<dbReference type="PANTHER" id="PTHR13617:SF14">
    <property type="entry name" value="PROTEIN ABHD18"/>
    <property type="match status" value="1"/>
</dbReference>
<dbReference type="GO" id="GO:0016787">
    <property type="term" value="F:hydrolase activity"/>
    <property type="evidence" value="ECO:0007669"/>
    <property type="project" value="UniProtKB-KW"/>
</dbReference>
<gene>
    <name evidence="1" type="ORF">CLSA_c11160</name>
</gene>
<dbReference type="KEGG" id="csb:CLSA_c11160"/>
<dbReference type="HOGENOM" id="CLU_074037_0_0_9"/>
<reference evidence="1 2" key="1">
    <citation type="journal article" date="2013" name="Genome Announc.">
        <title>Complete Genome Sequence of the Solvent Producer Clostridium saccharobutylicum NCP262 (DSM 13864).</title>
        <authorList>
            <person name="Poehlein A."/>
            <person name="Hartwich K."/>
            <person name="Krabben P."/>
            <person name="Ehrenreich A."/>
            <person name="Liebl W."/>
            <person name="Durre P."/>
            <person name="Gottschalk G."/>
            <person name="Daniel R."/>
        </authorList>
    </citation>
    <scope>NUCLEOTIDE SEQUENCE [LARGE SCALE GENOMIC DNA]</scope>
    <source>
        <strain evidence="1">DSM 13864</strain>
    </source>
</reference>
<evidence type="ECO:0000313" key="2">
    <source>
        <dbReference type="Proteomes" id="UP000017118"/>
    </source>
</evidence>
<dbReference type="PATRIC" id="fig|1345695.10.peg.3344"/>
<dbReference type="OrthoDB" id="1679217at2"/>
<name>U5MRR6_CLOSA</name>
<proteinExistence type="predicted"/>
<protein>
    <submittedName>
        <fullName evidence="1">Alpha/beta hydrolase family</fullName>
    </submittedName>
</protein>
<dbReference type="RefSeq" id="WP_022744404.1">
    <property type="nucleotide sequence ID" value="NC_022571.1"/>
</dbReference>
<dbReference type="AlphaFoldDB" id="U5MRR6"/>
<evidence type="ECO:0000313" key="1">
    <source>
        <dbReference type="EMBL" id="AGX42122.1"/>
    </source>
</evidence>
<organism evidence="1 2">
    <name type="scientific">Clostridium saccharobutylicum DSM 13864</name>
    <dbReference type="NCBI Taxonomy" id="1345695"/>
    <lineage>
        <taxon>Bacteria</taxon>
        <taxon>Bacillati</taxon>
        <taxon>Bacillota</taxon>
        <taxon>Clostridia</taxon>
        <taxon>Eubacteriales</taxon>
        <taxon>Clostridiaceae</taxon>
        <taxon>Clostridium</taxon>
    </lineage>
</organism>
<keyword evidence="1" id="KW-0378">Hydrolase</keyword>
<dbReference type="GeneID" id="55473634"/>
<dbReference type="PANTHER" id="PTHR13617">
    <property type="entry name" value="PROTEIN ABHD18"/>
    <property type="match status" value="1"/>
</dbReference>
<dbReference type="EMBL" id="CP006721">
    <property type="protein sequence ID" value="AGX42122.1"/>
    <property type="molecule type" value="Genomic_DNA"/>
</dbReference>